<evidence type="ECO:0000313" key="3">
    <source>
        <dbReference type="EMBL" id="KAF7233604.1"/>
    </source>
</evidence>
<dbReference type="InterPro" id="IPR013087">
    <property type="entry name" value="Znf_C2H2_type"/>
</dbReference>
<dbReference type="PROSITE" id="PS00028">
    <property type="entry name" value="ZINC_FINGER_C2H2_1"/>
    <property type="match status" value="1"/>
</dbReference>
<dbReference type="Proteomes" id="UP000822476">
    <property type="component" value="Unassembled WGS sequence"/>
</dbReference>
<gene>
    <name evidence="3" type="ORF">EG68_12377</name>
</gene>
<accession>A0A8S9YLZ8</accession>
<keyword evidence="1" id="KW-0862">Zinc</keyword>
<feature type="domain" description="C2H2-type" evidence="2">
    <location>
        <begin position="33"/>
        <end position="58"/>
    </location>
</feature>
<name>A0A8S9YLZ8_9TREM</name>
<evidence type="ECO:0000313" key="4">
    <source>
        <dbReference type="Proteomes" id="UP000822476"/>
    </source>
</evidence>
<protein>
    <recommendedName>
        <fullName evidence="2">C2H2-type domain-containing protein</fullName>
    </recommendedName>
</protein>
<keyword evidence="1" id="KW-0863">Zinc-finger</keyword>
<sequence>MSTLMRNMGYPHAKDRPDIINSRDDVLEDDQFSLCCLCGKSFPTMRSLHIHINVSHEGWFVYLLSIMTCHLLLAQV</sequence>
<organism evidence="3 4">
    <name type="scientific">Paragonimus skrjabini miyazakii</name>
    <dbReference type="NCBI Taxonomy" id="59628"/>
    <lineage>
        <taxon>Eukaryota</taxon>
        <taxon>Metazoa</taxon>
        <taxon>Spiralia</taxon>
        <taxon>Lophotrochozoa</taxon>
        <taxon>Platyhelminthes</taxon>
        <taxon>Trematoda</taxon>
        <taxon>Digenea</taxon>
        <taxon>Plagiorchiida</taxon>
        <taxon>Troglotremata</taxon>
        <taxon>Troglotrematidae</taxon>
        <taxon>Paragonimus</taxon>
    </lineage>
</organism>
<evidence type="ECO:0000256" key="1">
    <source>
        <dbReference type="PROSITE-ProRule" id="PRU00042"/>
    </source>
</evidence>
<dbReference type="OrthoDB" id="6243993at2759"/>
<dbReference type="GO" id="GO:0008270">
    <property type="term" value="F:zinc ion binding"/>
    <property type="evidence" value="ECO:0007669"/>
    <property type="project" value="UniProtKB-KW"/>
</dbReference>
<keyword evidence="4" id="KW-1185">Reference proteome</keyword>
<dbReference type="PROSITE" id="PS50157">
    <property type="entry name" value="ZINC_FINGER_C2H2_2"/>
    <property type="match status" value="1"/>
</dbReference>
<keyword evidence="1" id="KW-0479">Metal-binding</keyword>
<comment type="caution">
    <text evidence="3">The sequence shown here is derived from an EMBL/GenBank/DDBJ whole genome shotgun (WGS) entry which is preliminary data.</text>
</comment>
<dbReference type="AlphaFoldDB" id="A0A8S9YLZ8"/>
<proteinExistence type="predicted"/>
<dbReference type="EMBL" id="JTDE01020944">
    <property type="protein sequence ID" value="KAF7233604.1"/>
    <property type="molecule type" value="Genomic_DNA"/>
</dbReference>
<evidence type="ECO:0000259" key="2">
    <source>
        <dbReference type="PROSITE" id="PS50157"/>
    </source>
</evidence>
<reference evidence="3" key="1">
    <citation type="submission" date="2019-07" db="EMBL/GenBank/DDBJ databases">
        <title>Annotation for the trematode Paragonimus miyazaki's.</title>
        <authorList>
            <person name="Choi Y.-J."/>
        </authorList>
    </citation>
    <scope>NUCLEOTIDE SEQUENCE</scope>
    <source>
        <strain evidence="3">Japan</strain>
    </source>
</reference>